<dbReference type="GO" id="GO:0005811">
    <property type="term" value="C:lipid droplet"/>
    <property type="evidence" value="ECO:0007669"/>
    <property type="project" value="UniProtKB-SubCell"/>
</dbReference>
<dbReference type="Gene3D" id="1.10.8.10">
    <property type="entry name" value="DNA helicase RuvA subunit, C-terminal domain"/>
    <property type="match status" value="1"/>
</dbReference>
<evidence type="ECO:0000256" key="3">
    <source>
        <dbReference type="ARBA" id="ARBA00022677"/>
    </source>
</evidence>
<comment type="caution">
    <text evidence="12">The sequence shown here is derived from an EMBL/GenBank/DDBJ whole genome shotgun (WGS) entry which is preliminary data.</text>
</comment>
<dbReference type="STRING" id="75743.A0A401Q5I4"/>
<feature type="domain" description="CUE" evidence="11">
    <location>
        <begin position="307"/>
        <end position="349"/>
    </location>
</feature>
<keyword evidence="4" id="KW-0256">Endoplasmic reticulum</keyword>
<dbReference type="InterPro" id="IPR048056">
    <property type="entry name" value="AUP1_CUE"/>
</dbReference>
<dbReference type="EMBL" id="BFAA01009752">
    <property type="protein sequence ID" value="GCB80621.1"/>
    <property type="molecule type" value="Genomic_DNA"/>
</dbReference>
<evidence type="ECO:0000256" key="6">
    <source>
        <dbReference type="ARBA" id="ARBA00035634"/>
    </source>
</evidence>
<dbReference type="Proteomes" id="UP000288216">
    <property type="component" value="Unassembled WGS sequence"/>
</dbReference>
<dbReference type="OrthoDB" id="1854593at2759"/>
<dbReference type="SMART" id="SM00546">
    <property type="entry name" value="CUE"/>
    <property type="match status" value="1"/>
</dbReference>
<dbReference type="PANTHER" id="PTHR15486:SF96">
    <property type="entry name" value="LIPID DROPLET-REGULATING VLDL ASSEMBLY FACTOR AUP1"/>
    <property type="match status" value="1"/>
</dbReference>
<dbReference type="SUPFAM" id="SSF69593">
    <property type="entry name" value="Glycerol-3-phosphate (1)-acyltransferase"/>
    <property type="match status" value="1"/>
</dbReference>
<keyword evidence="10" id="KW-0812">Transmembrane</keyword>
<keyword evidence="10" id="KW-1133">Transmembrane helix</keyword>
<evidence type="ECO:0000256" key="9">
    <source>
        <dbReference type="SAM" id="MobiDB-lite"/>
    </source>
</evidence>
<dbReference type="PROSITE" id="PS51140">
    <property type="entry name" value="CUE"/>
    <property type="match status" value="1"/>
</dbReference>
<evidence type="ECO:0000256" key="5">
    <source>
        <dbReference type="ARBA" id="ARBA00023136"/>
    </source>
</evidence>
<dbReference type="PANTHER" id="PTHR15486">
    <property type="entry name" value="ANCIENT UBIQUITOUS PROTEIN"/>
    <property type="match status" value="1"/>
</dbReference>
<keyword evidence="13" id="KW-1185">Reference proteome</keyword>
<evidence type="ECO:0000256" key="8">
    <source>
        <dbReference type="ARBA" id="ARBA00035713"/>
    </source>
</evidence>
<keyword evidence="5 10" id="KW-0472">Membrane</keyword>
<accession>A0A401Q5I4</accession>
<evidence type="ECO:0000256" key="7">
    <source>
        <dbReference type="ARBA" id="ARBA00035685"/>
    </source>
</evidence>
<dbReference type="CDD" id="cd14420">
    <property type="entry name" value="CUE_AUP1"/>
    <property type="match status" value="1"/>
</dbReference>
<dbReference type="GO" id="GO:0036503">
    <property type="term" value="P:ERAD pathway"/>
    <property type="evidence" value="ECO:0007669"/>
    <property type="project" value="InterPro"/>
</dbReference>
<dbReference type="InterPro" id="IPR003892">
    <property type="entry name" value="CUE"/>
</dbReference>
<evidence type="ECO:0000259" key="11">
    <source>
        <dbReference type="PROSITE" id="PS51140"/>
    </source>
</evidence>
<keyword evidence="3" id="KW-0551">Lipid droplet</keyword>
<proteinExistence type="inferred from homology"/>
<dbReference type="AlphaFoldDB" id="A0A401Q5I4"/>
<feature type="transmembrane region" description="Helical" evidence="10">
    <location>
        <begin position="20"/>
        <end position="42"/>
    </location>
</feature>
<evidence type="ECO:0000256" key="10">
    <source>
        <dbReference type="SAM" id="Phobius"/>
    </source>
</evidence>
<dbReference type="GO" id="GO:0005789">
    <property type="term" value="C:endoplasmic reticulum membrane"/>
    <property type="evidence" value="ECO:0007669"/>
    <property type="project" value="UniProtKB-SubCell"/>
</dbReference>
<evidence type="ECO:0000256" key="4">
    <source>
        <dbReference type="ARBA" id="ARBA00022824"/>
    </source>
</evidence>
<evidence type="ECO:0000313" key="13">
    <source>
        <dbReference type="Proteomes" id="UP000288216"/>
    </source>
</evidence>
<dbReference type="Pfam" id="PF02845">
    <property type="entry name" value="CUE"/>
    <property type="match status" value="1"/>
</dbReference>
<evidence type="ECO:0000256" key="2">
    <source>
        <dbReference type="ARBA" id="ARBA00004502"/>
    </source>
</evidence>
<comment type="similarity">
    <text evidence="6">Belongs to the AUP1 family.</text>
</comment>
<gene>
    <name evidence="12" type="ORF">scyTo_0016282</name>
</gene>
<dbReference type="OMA" id="KWAMIEA"/>
<evidence type="ECO:0000256" key="1">
    <source>
        <dbReference type="ARBA" id="ARBA00004406"/>
    </source>
</evidence>
<organism evidence="12 13">
    <name type="scientific">Scyliorhinus torazame</name>
    <name type="common">Cloudy catshark</name>
    <name type="synonym">Catulus torazame</name>
    <dbReference type="NCBI Taxonomy" id="75743"/>
    <lineage>
        <taxon>Eukaryota</taxon>
        <taxon>Metazoa</taxon>
        <taxon>Chordata</taxon>
        <taxon>Craniata</taxon>
        <taxon>Vertebrata</taxon>
        <taxon>Chondrichthyes</taxon>
        <taxon>Elasmobranchii</taxon>
        <taxon>Galeomorphii</taxon>
        <taxon>Galeoidea</taxon>
        <taxon>Carcharhiniformes</taxon>
        <taxon>Scyliorhinidae</taxon>
        <taxon>Scyliorhinus</taxon>
    </lineage>
</organism>
<protein>
    <recommendedName>
        <fullName evidence="7">Lipid droplet-regulating VLDL assembly factor AUP1</fullName>
    </recommendedName>
    <alternativeName>
        <fullName evidence="8">Ancient ubiquitous protein 1</fullName>
    </alternativeName>
</protein>
<comment type="subcellular location">
    <subcellularLocation>
        <location evidence="1">Endoplasmic reticulum membrane</location>
        <topology evidence="1">Peripheral membrane protein</topology>
    </subcellularLocation>
    <subcellularLocation>
        <location evidence="2">Lipid droplet</location>
    </subcellularLocation>
</comment>
<dbReference type="GO" id="GO:0043130">
    <property type="term" value="F:ubiquitin binding"/>
    <property type="evidence" value="ECO:0007669"/>
    <property type="project" value="InterPro"/>
</dbReference>
<feature type="region of interest" description="Disordered" evidence="9">
    <location>
        <begin position="384"/>
        <end position="405"/>
    </location>
</feature>
<reference evidence="12 13" key="1">
    <citation type="journal article" date="2018" name="Nat. Ecol. Evol.">
        <title>Shark genomes provide insights into elasmobranch evolution and the origin of vertebrates.</title>
        <authorList>
            <person name="Hara Y"/>
            <person name="Yamaguchi K"/>
            <person name="Onimaru K"/>
            <person name="Kadota M"/>
            <person name="Koyanagi M"/>
            <person name="Keeley SD"/>
            <person name="Tatsumi K"/>
            <person name="Tanaka K"/>
            <person name="Motone F"/>
            <person name="Kageyama Y"/>
            <person name="Nozu R"/>
            <person name="Adachi N"/>
            <person name="Nishimura O"/>
            <person name="Nakagawa R"/>
            <person name="Tanegashima C"/>
            <person name="Kiyatake I"/>
            <person name="Matsumoto R"/>
            <person name="Murakumo K"/>
            <person name="Nishida K"/>
            <person name="Terakita A"/>
            <person name="Kuratani S"/>
            <person name="Sato K"/>
            <person name="Hyodo S Kuraku.S."/>
        </authorList>
    </citation>
    <scope>NUCLEOTIDE SEQUENCE [LARGE SCALE GENOMIC DNA]</scope>
</reference>
<evidence type="ECO:0000313" key="12">
    <source>
        <dbReference type="EMBL" id="GCB80621.1"/>
    </source>
</evidence>
<dbReference type="FunFam" id="1.10.8.10:FF:000049">
    <property type="entry name" value="ancient ubiquitous protein 1 isoform X2"/>
    <property type="match status" value="1"/>
</dbReference>
<sequence>MERPRVEQLLEFRRLPTDGFIRALLVLYTPFGICLMLLRIFIGLHVFLVSSALPDGLLRRVIVRAMCAILGMFVTQRDSRHQDKNVKTYISNHITQFDHNVLNFLTPCHTPLLEGQSGFVSWARGFLELGWMDNRTRLAEALRQYSSLEGARGLLLFPEDETTSGKVGLLKFSSWPFTIDSIVQPLLLTVKRPFVSVNVAESSWVTELLWMFFIPFTVYQVRWLSSMSQMDEEPEEEFAARVQEHLAMELGVVSTQHTKSDKVEYLKRMKHMTPQAASSANSQPSGNRARTFLPGLSISSLSAEDVRIAGMAKQVKEVLPHVPLNVIQMDLVITKCVDTTITNLLEGRVQFTPEEVSVSPSSISLSSKPHLAPSKLVTSLKKVPKDAPNAKPVSTTRFEKSPVDRHLSLQERKEALYAYARRRYIEKHGLQPQSEESQTEQL</sequence>
<name>A0A401Q5I4_SCYTO</name>